<dbReference type="RefSeq" id="WP_219082863.1">
    <property type="nucleotide sequence ID" value="NZ_CP079216.1"/>
</dbReference>
<keyword evidence="3" id="KW-1185">Reference proteome</keyword>
<gene>
    <name evidence="2" type="ORF">KDB89_01550</name>
</gene>
<protein>
    <submittedName>
        <fullName evidence="2">5'-methylthioadenosine/adenosylhomocysteine nucleosidase</fullName>
        <ecNumber evidence="2">3.2.2.9</ecNumber>
    </submittedName>
</protein>
<dbReference type="EMBL" id="CP079216">
    <property type="protein sequence ID" value="QXT63196.1"/>
    <property type="molecule type" value="Genomic_DNA"/>
</dbReference>
<dbReference type="Pfam" id="PF01048">
    <property type="entry name" value="PNP_UDP_1"/>
    <property type="match status" value="1"/>
</dbReference>
<sequence>MRVAIIAALAEELSAVLEAARLEGPVLTAQLVGVEVHHGTLAGREVLIAQSGVGKVAAAATAAVLCERADAVVMVGTAGALGEGVKPGDVVVATELLQHDFDARPVWDRWVTPSIGLSRVPADQLLTAALAASASKVCAVHRPDLAELGLAAPSVHRGLIVSGDLFITSSAVSTALKADLPDALAVEMEGAAVAQICHQAGVPFAVARTISDGADDRTSLDFPTFLEKVAAPYAHDLVVGTLELLD</sequence>
<reference evidence="2 3" key="1">
    <citation type="submission" date="2021-07" db="EMBL/GenBank/DDBJ databases">
        <title>complete genome sequencing of Tessaracoccus sp.J1M15.</title>
        <authorList>
            <person name="Bae J.-W."/>
            <person name="Kim D.-y."/>
        </authorList>
    </citation>
    <scope>NUCLEOTIDE SEQUENCE [LARGE SCALE GENOMIC DNA]</scope>
    <source>
        <strain evidence="2 3">J1M15</strain>
    </source>
</reference>
<dbReference type="InterPro" id="IPR010049">
    <property type="entry name" value="MTA_SAH_Nsdase"/>
</dbReference>
<proteinExistence type="predicted"/>
<dbReference type="NCBIfam" id="NF004079">
    <property type="entry name" value="PRK05584.1"/>
    <property type="match status" value="1"/>
</dbReference>
<evidence type="ECO:0000259" key="1">
    <source>
        <dbReference type="Pfam" id="PF01048"/>
    </source>
</evidence>
<dbReference type="GO" id="GO:0008782">
    <property type="term" value="F:adenosylhomocysteine nucleosidase activity"/>
    <property type="evidence" value="ECO:0007669"/>
    <property type="project" value="UniProtKB-EC"/>
</dbReference>
<name>A0ABX8SII8_9ACTN</name>
<keyword evidence="2" id="KW-0326">Glycosidase</keyword>
<dbReference type="CDD" id="cd09008">
    <property type="entry name" value="MTAN"/>
    <property type="match status" value="1"/>
</dbReference>
<evidence type="ECO:0000313" key="2">
    <source>
        <dbReference type="EMBL" id="QXT63196.1"/>
    </source>
</evidence>
<dbReference type="Proteomes" id="UP000824504">
    <property type="component" value="Chromosome"/>
</dbReference>
<dbReference type="PANTHER" id="PTHR46832">
    <property type="entry name" value="5'-METHYLTHIOADENOSINE/S-ADENOSYLHOMOCYSTEINE NUCLEOSIDASE"/>
    <property type="match status" value="1"/>
</dbReference>
<accession>A0ABX8SII8</accession>
<dbReference type="PANTHER" id="PTHR46832:SF1">
    <property type="entry name" value="5'-METHYLTHIOADENOSINE_S-ADENOSYLHOMOCYSTEINE NUCLEOSIDASE"/>
    <property type="match status" value="1"/>
</dbReference>
<dbReference type="EC" id="3.2.2.9" evidence="2"/>
<keyword evidence="2" id="KW-0378">Hydrolase</keyword>
<feature type="domain" description="Nucleoside phosphorylase" evidence="1">
    <location>
        <begin position="2"/>
        <end position="240"/>
    </location>
</feature>
<dbReference type="NCBIfam" id="TIGR01704">
    <property type="entry name" value="MTA_SAH-Nsdase"/>
    <property type="match status" value="1"/>
</dbReference>
<dbReference type="InterPro" id="IPR000845">
    <property type="entry name" value="Nucleoside_phosphorylase_d"/>
</dbReference>
<evidence type="ECO:0000313" key="3">
    <source>
        <dbReference type="Proteomes" id="UP000824504"/>
    </source>
</evidence>
<organism evidence="2 3">
    <name type="scientific">Tessaracoccus palaemonis</name>
    <dbReference type="NCBI Taxonomy" id="2829499"/>
    <lineage>
        <taxon>Bacteria</taxon>
        <taxon>Bacillati</taxon>
        <taxon>Actinomycetota</taxon>
        <taxon>Actinomycetes</taxon>
        <taxon>Propionibacteriales</taxon>
        <taxon>Propionibacteriaceae</taxon>
        <taxon>Tessaracoccus</taxon>
    </lineage>
</organism>